<dbReference type="AlphaFoldDB" id="A0A6J6J5G5"/>
<reference evidence="7" key="1">
    <citation type="submission" date="2020-05" db="EMBL/GenBank/DDBJ databases">
        <authorList>
            <person name="Chiriac C."/>
            <person name="Salcher M."/>
            <person name="Ghai R."/>
            <person name="Kavagutti S V."/>
        </authorList>
    </citation>
    <scope>NUCLEOTIDE SEQUENCE</scope>
</reference>
<dbReference type="GO" id="GO:0030170">
    <property type="term" value="F:pyridoxal phosphate binding"/>
    <property type="evidence" value="ECO:0007669"/>
    <property type="project" value="InterPro"/>
</dbReference>
<evidence type="ECO:0000256" key="1">
    <source>
        <dbReference type="ARBA" id="ARBA00001933"/>
    </source>
</evidence>
<comment type="cofactor">
    <cofactor evidence="1">
        <name>pyridoxal 5'-phosphate</name>
        <dbReference type="ChEBI" id="CHEBI:597326"/>
    </cofactor>
</comment>
<dbReference type="InterPro" id="IPR010977">
    <property type="entry name" value="Aromatic_deC"/>
</dbReference>
<evidence type="ECO:0000313" key="7">
    <source>
        <dbReference type="EMBL" id="CAB4632066.1"/>
    </source>
</evidence>
<dbReference type="PANTHER" id="PTHR11999:SF70">
    <property type="entry name" value="MIP05841P"/>
    <property type="match status" value="1"/>
</dbReference>
<accession>A0A6J6J5G5</accession>
<dbReference type="Pfam" id="PF00282">
    <property type="entry name" value="Pyridoxal_deC"/>
    <property type="match status" value="1"/>
</dbReference>
<dbReference type="InterPro" id="IPR015421">
    <property type="entry name" value="PyrdxlP-dep_Trfase_major"/>
</dbReference>
<keyword evidence="4" id="KW-0663">Pyridoxal phosphate</keyword>
<evidence type="ECO:0000256" key="5">
    <source>
        <dbReference type="ARBA" id="ARBA00023239"/>
    </source>
</evidence>
<organism evidence="7">
    <name type="scientific">freshwater metagenome</name>
    <dbReference type="NCBI Taxonomy" id="449393"/>
    <lineage>
        <taxon>unclassified sequences</taxon>
        <taxon>metagenomes</taxon>
        <taxon>ecological metagenomes</taxon>
    </lineage>
</organism>
<evidence type="ECO:0000256" key="2">
    <source>
        <dbReference type="ARBA" id="ARBA00009533"/>
    </source>
</evidence>
<dbReference type="GO" id="GO:0016831">
    <property type="term" value="F:carboxy-lyase activity"/>
    <property type="evidence" value="ECO:0007669"/>
    <property type="project" value="UniProtKB-KW"/>
</dbReference>
<dbReference type="Gene3D" id="3.90.1150.10">
    <property type="entry name" value="Aspartate Aminotransferase, domain 1"/>
    <property type="match status" value="1"/>
</dbReference>
<evidence type="ECO:0000256" key="4">
    <source>
        <dbReference type="ARBA" id="ARBA00022898"/>
    </source>
</evidence>
<dbReference type="GO" id="GO:0019752">
    <property type="term" value="P:carboxylic acid metabolic process"/>
    <property type="evidence" value="ECO:0007669"/>
    <property type="project" value="InterPro"/>
</dbReference>
<comment type="similarity">
    <text evidence="2">Belongs to the group II decarboxylase family.</text>
</comment>
<name>A0A6J6J5G5_9ZZZZ</name>
<dbReference type="InterPro" id="IPR015424">
    <property type="entry name" value="PyrdxlP-dep_Trfase"/>
</dbReference>
<gene>
    <name evidence="6" type="ORF">UFOPK1413_00360</name>
    <name evidence="7" type="ORF">UFOPK1961_00830</name>
</gene>
<sequence length="461" mass="49811">MTNPLRMHIHDDATAALRERIFDYARDRMQLDPPPLDKGMPFAELRAIMPDTVTEAGIGGDRALDLFGEILAPASMSTDHPAMVSFIPVAPTEASILFDLVVSASCIFGGSWLEGAGAIYAENEVLKFLATEAGLPEGAGGVFVQGGTNGNLSALVAARFDAEQRLAESGKSRPARWCFVASEEAHSSLAHSARVMDVDVIKVPVGEDGRMTGAAIEQAVAGSWESVFAIVATGGTTNFGIVDDIASVVTTAKAHGTWVHVDGAYGLAGIFAPSTKPHFDGIAGVDSFIVDPHKWLYAPYDSCALIYRNPSIGRAAHTQHASYLDVLTDTDEWNPSDFAVHLSRRARGLPLWFSLATHGVAAYREAIESNNVVARDIAEVIRESDHLELVRDPMLSVVVFRRKGWTQDDYTAWSDELWEAGKAACFPSKYKGEPVLRFAIVNPRTTIDILLELVESLKGES</sequence>
<protein>
    <submittedName>
        <fullName evidence="7">Unannotated protein</fullName>
    </submittedName>
</protein>
<keyword evidence="3" id="KW-0210">Decarboxylase</keyword>
<evidence type="ECO:0000256" key="3">
    <source>
        <dbReference type="ARBA" id="ARBA00022793"/>
    </source>
</evidence>
<evidence type="ECO:0000313" key="6">
    <source>
        <dbReference type="EMBL" id="CAB4534296.1"/>
    </source>
</evidence>
<dbReference type="PANTHER" id="PTHR11999">
    <property type="entry name" value="GROUP II PYRIDOXAL-5-PHOSPHATE DECARBOXYLASE"/>
    <property type="match status" value="1"/>
</dbReference>
<dbReference type="EMBL" id="CAEZSG010000037">
    <property type="protein sequence ID" value="CAB4534296.1"/>
    <property type="molecule type" value="Genomic_DNA"/>
</dbReference>
<keyword evidence="5" id="KW-0456">Lyase</keyword>
<dbReference type="InterPro" id="IPR015422">
    <property type="entry name" value="PyrdxlP-dep_Trfase_small"/>
</dbReference>
<proteinExistence type="inferred from homology"/>
<dbReference type="SUPFAM" id="SSF53383">
    <property type="entry name" value="PLP-dependent transferases"/>
    <property type="match status" value="1"/>
</dbReference>
<dbReference type="Gene3D" id="3.40.640.10">
    <property type="entry name" value="Type I PLP-dependent aspartate aminotransferase-like (Major domain)"/>
    <property type="match status" value="1"/>
</dbReference>
<dbReference type="EMBL" id="CAEZVJ010000090">
    <property type="protein sequence ID" value="CAB4632066.1"/>
    <property type="molecule type" value="Genomic_DNA"/>
</dbReference>
<dbReference type="InterPro" id="IPR002129">
    <property type="entry name" value="PyrdxlP-dep_de-COase"/>
</dbReference>